<dbReference type="AlphaFoldDB" id="A0A380NMP7"/>
<organism evidence="2 3">
    <name type="scientific">Veillonella criceti</name>
    <dbReference type="NCBI Taxonomy" id="103891"/>
    <lineage>
        <taxon>Bacteria</taxon>
        <taxon>Bacillati</taxon>
        <taxon>Bacillota</taxon>
        <taxon>Negativicutes</taxon>
        <taxon>Veillonellales</taxon>
        <taxon>Veillonellaceae</taxon>
        <taxon>Veillonella</taxon>
    </lineage>
</organism>
<evidence type="ECO:0000256" key="1">
    <source>
        <dbReference type="SAM" id="Phobius"/>
    </source>
</evidence>
<keyword evidence="1" id="KW-0472">Membrane</keyword>
<keyword evidence="1" id="KW-1133">Transmembrane helix</keyword>
<evidence type="ECO:0000313" key="2">
    <source>
        <dbReference type="EMBL" id="SUP44403.1"/>
    </source>
</evidence>
<gene>
    <name evidence="2" type="ORF">NCTC12020_01642</name>
</gene>
<keyword evidence="1" id="KW-0812">Transmembrane</keyword>
<feature type="transmembrane region" description="Helical" evidence="1">
    <location>
        <begin position="6"/>
        <end position="30"/>
    </location>
</feature>
<proteinExistence type="predicted"/>
<evidence type="ECO:0000313" key="3">
    <source>
        <dbReference type="Proteomes" id="UP000255367"/>
    </source>
</evidence>
<protein>
    <submittedName>
        <fullName evidence="2">Uncharacterized protein</fullName>
    </submittedName>
</protein>
<reference evidence="2 3" key="1">
    <citation type="submission" date="2018-06" db="EMBL/GenBank/DDBJ databases">
        <authorList>
            <consortium name="Pathogen Informatics"/>
            <person name="Doyle S."/>
        </authorList>
    </citation>
    <scope>NUCLEOTIDE SEQUENCE [LARGE SCALE GENOMIC DNA]</scope>
    <source>
        <strain evidence="2 3">NCTC12020</strain>
    </source>
</reference>
<dbReference type="Proteomes" id="UP000255367">
    <property type="component" value="Unassembled WGS sequence"/>
</dbReference>
<accession>A0A380NMP7</accession>
<name>A0A380NMP7_9FIRM</name>
<keyword evidence="3" id="KW-1185">Reference proteome</keyword>
<dbReference type="EMBL" id="UHIO01000001">
    <property type="protein sequence ID" value="SUP44403.1"/>
    <property type="molecule type" value="Genomic_DNA"/>
</dbReference>
<sequence length="181" mass="21071">MDMYFYTLINIIVTIIFIVALLFVAFRIFAWKQGDEQIVMLPKKRTPFEVEDISFNQVTLVSDIPFINKGRQNGTIMDLYPRHLLPQEQFDAVQVNSWTTDVADERHDGYWKSVIIEPRKGGTVRLRLILTAKTGNIRKDLVGFPDMNIDIVYQVVGRSDWHISKNRLILTAEELQQAMRQ</sequence>